<name>A0A1E4TPG4_PACTA</name>
<sequence>MTGSVDLVQFESWLAENDIRYDKELISLKNSPSTGIGVYLNVEKFQKQGEKLDKLELFRIPYSSTYSAKSIISLFDLEIEYEAQFKDSDDDNDNDIFKCEVLKDFIKASALKYGFISETMFLTMNFVALTLWKNYREFKLSLSSDSTIYGNSPLGKLDSYLAVLLNTKVNLPLLEDQNHNEITKACYELSRDCGWELKDSSIYDSIIDDLVEIFGSKYSQSQFKNSLLTETQFWQIIAAVRSRVLEIPEEIEEEEGEEEEEDNFTVNTTLVPLLDFVNHNNRLKNAYFDIDRSTKDVVLIYEHNDDNDDIYSGDKKEIEVYISYSPIEDLKKFAFTYGFIPKTFKDNKLFEIQIDREYLANYNNKNLSINLKNFYKWLGILPNIQFVIEYDSGNVLKKVKLNIADNYMFLGFLRGLKLSDGPFPLDNHFPEIMGNGSKDSISIDNDPQFKFIFENPFTEKKTCSRVFDIDQLIQMIPEDEIDFLIVDMLNFLKKYALDRVLKINKAIGKYEKKDCNLTSLNLINCEKQILEKFIEEFNTEEDPMNLILGPEEIEDEWQLYRMKPRN</sequence>
<evidence type="ECO:0000259" key="1">
    <source>
        <dbReference type="PROSITE" id="PS50280"/>
    </source>
</evidence>
<dbReference type="InterPro" id="IPR046341">
    <property type="entry name" value="SET_dom_sf"/>
</dbReference>
<gene>
    <name evidence="2" type="ORF">PACTADRAFT_77183</name>
</gene>
<evidence type="ECO:0000313" key="3">
    <source>
        <dbReference type="Proteomes" id="UP000094236"/>
    </source>
</evidence>
<dbReference type="STRING" id="669874.A0A1E4TPG4"/>
<dbReference type="EMBL" id="KV454017">
    <property type="protein sequence ID" value="ODV93655.1"/>
    <property type="molecule type" value="Genomic_DNA"/>
</dbReference>
<dbReference type="SUPFAM" id="SSF82199">
    <property type="entry name" value="SET domain"/>
    <property type="match status" value="1"/>
</dbReference>
<evidence type="ECO:0000313" key="2">
    <source>
        <dbReference type="EMBL" id="ODV93655.1"/>
    </source>
</evidence>
<dbReference type="Proteomes" id="UP000094236">
    <property type="component" value="Unassembled WGS sequence"/>
</dbReference>
<dbReference type="OrthoDB" id="441812at2759"/>
<organism evidence="2 3">
    <name type="scientific">Pachysolen tannophilus NRRL Y-2460</name>
    <dbReference type="NCBI Taxonomy" id="669874"/>
    <lineage>
        <taxon>Eukaryota</taxon>
        <taxon>Fungi</taxon>
        <taxon>Dikarya</taxon>
        <taxon>Ascomycota</taxon>
        <taxon>Saccharomycotina</taxon>
        <taxon>Pichiomycetes</taxon>
        <taxon>Pachysolenaceae</taxon>
        <taxon>Pachysolen</taxon>
    </lineage>
</organism>
<dbReference type="AlphaFoldDB" id="A0A1E4TPG4"/>
<keyword evidence="3" id="KW-1185">Reference proteome</keyword>
<accession>A0A1E4TPG4</accession>
<proteinExistence type="predicted"/>
<dbReference type="PROSITE" id="PS50280">
    <property type="entry name" value="SET"/>
    <property type="match status" value="1"/>
</dbReference>
<dbReference type="Gene3D" id="3.90.1410.10">
    <property type="entry name" value="set domain protein methyltransferase, domain 1"/>
    <property type="match status" value="1"/>
</dbReference>
<feature type="domain" description="SET" evidence="1">
    <location>
        <begin position="24"/>
        <end position="325"/>
    </location>
</feature>
<dbReference type="InterPro" id="IPR001214">
    <property type="entry name" value="SET_dom"/>
</dbReference>
<reference evidence="3" key="1">
    <citation type="submission" date="2016-05" db="EMBL/GenBank/DDBJ databases">
        <title>Comparative genomics of biotechnologically important yeasts.</title>
        <authorList>
            <consortium name="DOE Joint Genome Institute"/>
            <person name="Riley R."/>
            <person name="Haridas S."/>
            <person name="Wolfe K.H."/>
            <person name="Lopes M.R."/>
            <person name="Hittinger C.T."/>
            <person name="Goker M."/>
            <person name="Salamov A."/>
            <person name="Wisecaver J."/>
            <person name="Long T.M."/>
            <person name="Aerts A.L."/>
            <person name="Barry K."/>
            <person name="Choi C."/>
            <person name="Clum A."/>
            <person name="Coughlan A.Y."/>
            <person name="Deshpande S."/>
            <person name="Douglass A.P."/>
            <person name="Hanson S.J."/>
            <person name="Klenk H.-P."/>
            <person name="Labutti K."/>
            <person name="Lapidus A."/>
            <person name="Lindquist E."/>
            <person name="Lipzen A."/>
            <person name="Meier-Kolthoff J.P."/>
            <person name="Ohm R.A."/>
            <person name="Otillar R.P."/>
            <person name="Pangilinan J."/>
            <person name="Peng Y."/>
            <person name="Rokas A."/>
            <person name="Rosa C.A."/>
            <person name="Scheuner C."/>
            <person name="Sibirny A.A."/>
            <person name="Slot J.C."/>
            <person name="Stielow J.B."/>
            <person name="Sun H."/>
            <person name="Kurtzman C.P."/>
            <person name="Blackwell M."/>
            <person name="Grigoriev I.V."/>
            <person name="Jeffries T.W."/>
        </authorList>
    </citation>
    <scope>NUCLEOTIDE SEQUENCE [LARGE SCALE GENOMIC DNA]</scope>
    <source>
        <strain evidence="3">NRRL Y-2460</strain>
    </source>
</reference>
<protein>
    <recommendedName>
        <fullName evidence="1">SET domain-containing protein</fullName>
    </recommendedName>
</protein>